<dbReference type="PANTHER" id="PTHR23325">
    <property type="entry name" value="SERUM RESPONSE FACTOR-BINDING"/>
    <property type="match status" value="1"/>
</dbReference>
<evidence type="ECO:0000256" key="1">
    <source>
        <dbReference type="ARBA" id="ARBA00023054"/>
    </source>
</evidence>
<dbReference type="InterPro" id="IPR015158">
    <property type="entry name" value="Bud22_dom"/>
</dbReference>
<dbReference type="GO" id="GO:0030686">
    <property type="term" value="C:90S preribosome"/>
    <property type="evidence" value="ECO:0007669"/>
    <property type="project" value="TreeGrafter"/>
</dbReference>
<keyword evidence="5" id="KW-1185">Reference proteome</keyword>
<dbReference type="InterPro" id="IPR037393">
    <property type="entry name" value="Bud22/SRFB1"/>
</dbReference>
<proteinExistence type="predicted"/>
<keyword evidence="1" id="KW-0175">Coiled coil</keyword>
<dbReference type="GO" id="GO:0030490">
    <property type="term" value="P:maturation of SSU-rRNA"/>
    <property type="evidence" value="ECO:0007669"/>
    <property type="project" value="TreeGrafter"/>
</dbReference>
<feature type="compositionally biased region" description="Acidic residues" evidence="2">
    <location>
        <begin position="213"/>
        <end position="236"/>
    </location>
</feature>
<feature type="compositionally biased region" description="Acidic residues" evidence="2">
    <location>
        <begin position="270"/>
        <end position="288"/>
    </location>
</feature>
<dbReference type="STRING" id="114155.A0A4Q9Q5M8"/>
<feature type="compositionally biased region" description="Acidic residues" evidence="2">
    <location>
        <begin position="185"/>
        <end position="198"/>
    </location>
</feature>
<organism evidence="4 5">
    <name type="scientific">Dichomitus squalens</name>
    <dbReference type="NCBI Taxonomy" id="114155"/>
    <lineage>
        <taxon>Eukaryota</taxon>
        <taxon>Fungi</taxon>
        <taxon>Dikarya</taxon>
        <taxon>Basidiomycota</taxon>
        <taxon>Agaricomycotina</taxon>
        <taxon>Agaricomycetes</taxon>
        <taxon>Polyporales</taxon>
        <taxon>Polyporaceae</taxon>
        <taxon>Dichomitus</taxon>
    </lineage>
</organism>
<dbReference type="GO" id="GO:0005634">
    <property type="term" value="C:nucleus"/>
    <property type="evidence" value="ECO:0007669"/>
    <property type="project" value="TreeGrafter"/>
</dbReference>
<feature type="region of interest" description="Disordered" evidence="2">
    <location>
        <begin position="176"/>
        <end position="494"/>
    </location>
</feature>
<accession>A0A4Q9Q5M8</accession>
<feature type="compositionally biased region" description="Low complexity" evidence="2">
    <location>
        <begin position="377"/>
        <end position="388"/>
    </location>
</feature>
<evidence type="ECO:0000259" key="3">
    <source>
        <dbReference type="Pfam" id="PF09073"/>
    </source>
</evidence>
<feature type="region of interest" description="Disordered" evidence="2">
    <location>
        <begin position="1"/>
        <end position="24"/>
    </location>
</feature>
<dbReference type="Proteomes" id="UP000292082">
    <property type="component" value="Unassembled WGS sequence"/>
</dbReference>
<gene>
    <name evidence="4" type="ORF">BD310DRAFT_844047</name>
</gene>
<dbReference type="EMBL" id="ML145094">
    <property type="protein sequence ID" value="TBU62321.1"/>
    <property type="molecule type" value="Genomic_DNA"/>
</dbReference>
<evidence type="ECO:0000313" key="4">
    <source>
        <dbReference type="EMBL" id="TBU62321.1"/>
    </source>
</evidence>
<evidence type="ECO:0000313" key="5">
    <source>
        <dbReference type="Proteomes" id="UP000292082"/>
    </source>
</evidence>
<sequence>MAPSVPCDASGKRGEKRKRPSIRQLAVKQESQAEVIAKKLHHGIHEARKAAKKAEAFEVRKLVKRLKAARSQSAKVSVKSDDPAEMEKQLQVLKHADHEQFGNTALRTKILKDGLLSKNEDVKRAVEDKLSEDLVAPQEPGSSAAKVHARLLSSKILADAVHTVVNTLREVLNPESVKKDRTGAEESDEESEAAEEEISGQPKQGGKVKAEEASDDEDEEDEDAESGSQVDADDAAWESGTIDGGDDGAGVDWESGSIDDDGDIAVANSSDDDDDGESESFGDSEVESDAPPAKKAKPSATDVKGNSKPGAASTFLPSLSVGFTRGDSDASDFSEGEAAGADAPRKNRRGQRARRAIWEKKYGRNANHVKKQHEAQARAPRPQQQKGRPYGGPAERGARKFQAAGGAPRQGRDAGYGKTNADGVTRGPGQTLGASRHVGSSGPETKNAGAGGGRSGKGAQGETPLHPSWEAKKRLKEKLNPGIRPAQGKKITFS</sequence>
<dbReference type="Pfam" id="PF09073">
    <property type="entry name" value="BUD22"/>
    <property type="match status" value="1"/>
</dbReference>
<evidence type="ECO:0000256" key="2">
    <source>
        <dbReference type="SAM" id="MobiDB-lite"/>
    </source>
</evidence>
<dbReference type="PANTHER" id="PTHR23325:SF1">
    <property type="entry name" value="SERUM RESPONSE FACTOR-BINDING PROTEIN 1"/>
    <property type="match status" value="1"/>
</dbReference>
<reference evidence="4 5" key="1">
    <citation type="submission" date="2019-01" db="EMBL/GenBank/DDBJ databases">
        <title>Draft genome sequences of three monokaryotic isolates of the white-rot basidiomycete fungus Dichomitus squalens.</title>
        <authorList>
            <consortium name="DOE Joint Genome Institute"/>
            <person name="Lopez S.C."/>
            <person name="Andreopoulos B."/>
            <person name="Pangilinan J."/>
            <person name="Lipzen A."/>
            <person name="Riley R."/>
            <person name="Ahrendt S."/>
            <person name="Ng V."/>
            <person name="Barry K."/>
            <person name="Daum C."/>
            <person name="Grigoriev I.V."/>
            <person name="Hilden K.S."/>
            <person name="Makela M.R."/>
            <person name="de Vries R.P."/>
        </authorList>
    </citation>
    <scope>NUCLEOTIDE SEQUENCE [LARGE SCALE GENOMIC DNA]</scope>
    <source>
        <strain evidence="4 5">CBS 464.89</strain>
    </source>
</reference>
<dbReference type="AlphaFoldDB" id="A0A4Q9Q5M8"/>
<name>A0A4Q9Q5M8_9APHY</name>
<feature type="domain" description="Bud22" evidence="3">
    <location>
        <begin position="40"/>
        <end position="493"/>
    </location>
</feature>
<feature type="compositionally biased region" description="Gly residues" evidence="2">
    <location>
        <begin position="449"/>
        <end position="459"/>
    </location>
</feature>
<feature type="compositionally biased region" description="Basic residues" evidence="2">
    <location>
        <begin position="346"/>
        <end position="355"/>
    </location>
</feature>
<protein>
    <submittedName>
        <fullName evidence="4">Bud-site selection protein</fullName>
    </submittedName>
</protein>